<dbReference type="InterPro" id="IPR000731">
    <property type="entry name" value="SSD"/>
</dbReference>
<comment type="caution">
    <text evidence="8">The sequence shown here is derived from an EMBL/GenBank/DDBJ whole genome shotgun (WGS) entry which is preliminary data.</text>
</comment>
<dbReference type="Pfam" id="PF03176">
    <property type="entry name" value="MMPL"/>
    <property type="match status" value="1"/>
</dbReference>
<accession>A0ABS6SMR1</accession>
<evidence type="ECO:0000256" key="4">
    <source>
        <dbReference type="ARBA" id="ARBA00022989"/>
    </source>
</evidence>
<feature type="transmembrane region" description="Helical" evidence="6">
    <location>
        <begin position="224"/>
        <end position="244"/>
    </location>
</feature>
<feature type="transmembrane region" description="Helical" evidence="6">
    <location>
        <begin position="604"/>
        <end position="623"/>
    </location>
</feature>
<evidence type="ECO:0000256" key="3">
    <source>
        <dbReference type="ARBA" id="ARBA00022692"/>
    </source>
</evidence>
<feature type="transmembrane region" description="Helical" evidence="6">
    <location>
        <begin position="321"/>
        <end position="351"/>
    </location>
</feature>
<name>A0ABS6SMR1_9SPHN</name>
<dbReference type="PANTHER" id="PTHR33406:SF12">
    <property type="entry name" value="BLR2997 PROTEIN"/>
    <property type="match status" value="1"/>
</dbReference>
<dbReference type="EMBL" id="JAGSPB010000002">
    <property type="protein sequence ID" value="MBV7266292.1"/>
    <property type="molecule type" value="Genomic_DNA"/>
</dbReference>
<organism evidence="8 9">
    <name type="scientific">Erythrobacter ani</name>
    <dbReference type="NCBI Taxonomy" id="2827235"/>
    <lineage>
        <taxon>Bacteria</taxon>
        <taxon>Pseudomonadati</taxon>
        <taxon>Pseudomonadota</taxon>
        <taxon>Alphaproteobacteria</taxon>
        <taxon>Sphingomonadales</taxon>
        <taxon>Erythrobacteraceae</taxon>
        <taxon>Erythrobacter/Porphyrobacter group</taxon>
        <taxon>Erythrobacter</taxon>
    </lineage>
</organism>
<evidence type="ECO:0000259" key="7">
    <source>
        <dbReference type="PROSITE" id="PS50156"/>
    </source>
</evidence>
<feature type="transmembrane region" description="Helical" evidence="6">
    <location>
        <begin position="578"/>
        <end position="597"/>
    </location>
</feature>
<comment type="subcellular location">
    <subcellularLocation>
        <location evidence="1">Cell membrane</location>
        <topology evidence="1">Multi-pass membrane protein</topology>
    </subcellularLocation>
</comment>
<proteinExistence type="predicted"/>
<dbReference type="InterPro" id="IPR050545">
    <property type="entry name" value="Mycobact_MmpL"/>
</dbReference>
<evidence type="ECO:0000256" key="2">
    <source>
        <dbReference type="ARBA" id="ARBA00022475"/>
    </source>
</evidence>
<keyword evidence="3 6" id="KW-0812">Transmembrane</keyword>
<keyword evidence="9" id="KW-1185">Reference proteome</keyword>
<evidence type="ECO:0000313" key="8">
    <source>
        <dbReference type="EMBL" id="MBV7266292.1"/>
    </source>
</evidence>
<feature type="transmembrane region" description="Helical" evidence="6">
    <location>
        <begin position="293"/>
        <end position="315"/>
    </location>
</feature>
<dbReference type="Proteomes" id="UP000699975">
    <property type="component" value="Unassembled WGS sequence"/>
</dbReference>
<feature type="transmembrane region" description="Helical" evidence="6">
    <location>
        <begin position="386"/>
        <end position="406"/>
    </location>
</feature>
<dbReference type="PANTHER" id="PTHR33406">
    <property type="entry name" value="MEMBRANE PROTEIN MJ1562-RELATED"/>
    <property type="match status" value="1"/>
</dbReference>
<evidence type="ECO:0000313" key="9">
    <source>
        <dbReference type="Proteomes" id="UP000699975"/>
    </source>
</evidence>
<dbReference type="InterPro" id="IPR004869">
    <property type="entry name" value="MMPL_dom"/>
</dbReference>
<keyword evidence="5 6" id="KW-0472">Membrane</keyword>
<feature type="domain" description="SSD" evidence="7">
    <location>
        <begin position="222"/>
        <end position="349"/>
    </location>
</feature>
<feature type="transmembrane region" description="Helical" evidence="6">
    <location>
        <begin position="199"/>
        <end position="217"/>
    </location>
</feature>
<feature type="transmembrane region" description="Helical" evidence="6">
    <location>
        <begin position="250"/>
        <end position="272"/>
    </location>
</feature>
<protein>
    <submittedName>
        <fullName evidence="8">MMPL family transporter</fullName>
    </submittedName>
</protein>
<feature type="transmembrane region" description="Helical" evidence="6">
    <location>
        <begin position="703"/>
        <end position="732"/>
    </location>
</feature>
<evidence type="ECO:0000256" key="5">
    <source>
        <dbReference type="ARBA" id="ARBA00023136"/>
    </source>
</evidence>
<feature type="transmembrane region" description="Helical" evidence="6">
    <location>
        <begin position="677"/>
        <end position="697"/>
    </location>
</feature>
<dbReference type="PROSITE" id="PS50156">
    <property type="entry name" value="SSD"/>
    <property type="match status" value="1"/>
</dbReference>
<evidence type="ECO:0000256" key="1">
    <source>
        <dbReference type="ARBA" id="ARBA00004651"/>
    </source>
</evidence>
<keyword evidence="2" id="KW-1003">Cell membrane</keyword>
<reference evidence="8 9" key="1">
    <citation type="submission" date="2021-04" db="EMBL/GenBank/DDBJ databases">
        <authorList>
            <person name="Pira H."/>
            <person name="Risdian C."/>
            <person name="Wink J."/>
        </authorList>
    </citation>
    <scope>NUCLEOTIDE SEQUENCE [LARGE SCALE GENOMIC DNA]</scope>
    <source>
        <strain evidence="8 9">WH131</strain>
    </source>
</reference>
<feature type="transmembrane region" description="Helical" evidence="6">
    <location>
        <begin position="629"/>
        <end position="651"/>
    </location>
</feature>
<gene>
    <name evidence="8" type="ORF">KCG45_08885</name>
</gene>
<dbReference type="RefSeq" id="WP_218316909.1">
    <property type="nucleotide sequence ID" value="NZ_JAGSPB010000002.1"/>
</dbReference>
<keyword evidence="4 6" id="KW-1133">Transmembrane helix</keyword>
<sequence length="741" mass="81466">MLVLGLIAVSVIGATQIRVEDGARDIFVSSFDEYARFTQHTAEYPQSDSEIVVLVTSENGFDREQLILLQDLVFDGQLIEGVDFAHSIFSMQEYNAETQAFQTVIEGDLSEYEDVSVALDEVARSPWTIVPMINPERTETILVYAVEEQRVDDKQVQPIIDEFRELFAEVPPEAGLEFQLTGTLPILNVIVNRIIAEQGLLNGIGGLLGLITSLFLFRSLVVGLLTGIAPIFAVLLTLGAMGWLGLEMNVLTNSISILILVITMANCIHMTFELRKFAKRGAGRDESIRGMMQAIASPCLLTGLTTIIAMAGLSYSDSELIRVFSLAAVIGLCMSLFAAIVIHPLVFALTWRFAPIERALKQHVLPQQYWSELFGRTTKWLLARKFAVAAVSTGLAAVLLAAFLPVQTTHRFNEYLHDDDPILLALERAEAISSPTQSLDIVLRQEEQGEPLVSNANLEVLAAVHEDLETEFPGNRIYSLHSLRQILREAGQPSSADDVDRILEQLPERAQTELIGRSRDGFKLSFRVADQPSPQIRALMDRINARLDQAELGKLTAEPITGLTALAAILSDKMIKELTISFLIAAFACPLLIALWFGQWRFGLAAVLPNVIPVLMVGAWLMVSGWQLQFIGAIALSIAFGVAVDDTIHVLNRYDINRREKGAAFALGDIPNVMKHVAPALMTTTLVLSVGISSAFLSEMPTVMFFGGLCIAIFTLALLADLFILLPVLAVLERKRLASRD</sequence>
<evidence type="ECO:0000256" key="6">
    <source>
        <dbReference type="SAM" id="Phobius"/>
    </source>
</evidence>